<protein>
    <submittedName>
        <fullName evidence="1">Sensor domain-containing protein</fullName>
    </submittedName>
</protein>
<reference evidence="1 2" key="1">
    <citation type="submission" date="2020-06" db="EMBL/GenBank/DDBJ databases">
        <title>Description of novel acetic acid bacteria.</title>
        <authorList>
            <person name="Sombolestani A."/>
        </authorList>
    </citation>
    <scope>NUCLEOTIDE SEQUENCE [LARGE SCALE GENOMIC DNA]</scope>
    <source>
        <strain evidence="1 2">LMG 31431</strain>
    </source>
</reference>
<sequence>MTRIVFPFIAQPHQTLHALPIALEIARRHPDFAVHVACLTPEHEAYIRHLAGFYPESQITFDRLALPGSLRRRLARRGPSVLTKLAALLWNTNYFNNFQAIVVPERTSLHLRHMGVRRPRLIWTRHGAGDRAIGFARDVRHFDFILMAGQKLERRLLMQEALRPGRYVTGVYAKFDMVRLLHRDAAPLFGNGRPTILYNPHFNTRLSSWHKFGLQVLDYFARQNRYNLVFAPHYRLFDAHRGKGAEIVRRFSGIPHMLIDPGSPKSIDMTYTMAADLYLGDVSSQVAEFLLRPRPCLFLDAHETDWQGNPDYRFWSLGRVSHGTATLETDLEQAFRTHADFLERQESYIYDTFGLDGPGPTAPRGADAIVEFLREACHERCSRS</sequence>
<evidence type="ECO:0000313" key="2">
    <source>
        <dbReference type="Proteomes" id="UP000534870"/>
    </source>
</evidence>
<name>A0A7Y7M6M7_9PROT</name>
<proteinExistence type="predicted"/>
<accession>A0A7Y7M6M7</accession>
<dbReference type="SUPFAM" id="SSF53756">
    <property type="entry name" value="UDP-Glycosyltransferase/glycogen phosphorylase"/>
    <property type="match status" value="1"/>
</dbReference>
<dbReference type="AlphaFoldDB" id="A0A7Y7M6M7"/>
<gene>
    <name evidence="1" type="ORF">HUK84_05225</name>
</gene>
<organism evidence="1 2">
    <name type="scientific">Nguyenibacter vanlangensis</name>
    <dbReference type="NCBI Taxonomy" id="1216886"/>
    <lineage>
        <taxon>Bacteria</taxon>
        <taxon>Pseudomonadati</taxon>
        <taxon>Pseudomonadota</taxon>
        <taxon>Alphaproteobacteria</taxon>
        <taxon>Acetobacterales</taxon>
        <taxon>Acetobacteraceae</taxon>
        <taxon>Nguyenibacter</taxon>
    </lineage>
</organism>
<dbReference type="RefSeq" id="WP_176639323.1">
    <property type="nucleotide sequence ID" value="NZ_JABXXP010000050.1"/>
</dbReference>
<dbReference type="Proteomes" id="UP000534870">
    <property type="component" value="Unassembled WGS sequence"/>
</dbReference>
<dbReference type="Gene3D" id="3.40.50.12580">
    <property type="match status" value="1"/>
</dbReference>
<evidence type="ECO:0000313" key="1">
    <source>
        <dbReference type="EMBL" id="NVN10553.1"/>
    </source>
</evidence>
<dbReference type="InterPro" id="IPR043148">
    <property type="entry name" value="TagF_C"/>
</dbReference>
<comment type="caution">
    <text evidence="1">The sequence shown here is derived from an EMBL/GenBank/DDBJ whole genome shotgun (WGS) entry which is preliminary data.</text>
</comment>
<dbReference type="EMBL" id="JABXXP010000050">
    <property type="protein sequence ID" value="NVN10553.1"/>
    <property type="molecule type" value="Genomic_DNA"/>
</dbReference>